<evidence type="ECO:0000256" key="16">
    <source>
        <dbReference type="SAM" id="Coils"/>
    </source>
</evidence>
<evidence type="ECO:0000256" key="8">
    <source>
        <dbReference type="ARBA" id="ARBA00022989"/>
    </source>
</evidence>
<keyword evidence="7 14" id="KW-0375">Hydrogen ion transport</keyword>
<evidence type="ECO:0000256" key="14">
    <source>
        <dbReference type="HAMAP-Rule" id="MF_01398"/>
    </source>
</evidence>
<keyword evidence="16" id="KW-0175">Coiled coil</keyword>
<keyword evidence="11 14" id="KW-0066">ATP synthesis</keyword>
<name>A0A921KLB4_9ACTN</name>
<keyword evidence="3 14" id="KW-0813">Transport</keyword>
<feature type="chain" id="PRO_5036997140" description="ATP synthase subunit b" evidence="17">
    <location>
        <begin position="32"/>
        <end position="203"/>
    </location>
</feature>
<comment type="caution">
    <text evidence="18">The sequence shown here is derived from an EMBL/GenBank/DDBJ whole genome shotgun (WGS) entry which is preliminary data.</text>
</comment>
<comment type="subcellular location">
    <subcellularLocation>
        <location evidence="1 14">Cell membrane</location>
        <topology evidence="1 14">Single-pass membrane protein</topology>
    </subcellularLocation>
</comment>
<dbReference type="Proteomes" id="UP000697330">
    <property type="component" value="Unassembled WGS sequence"/>
</dbReference>
<evidence type="ECO:0000256" key="17">
    <source>
        <dbReference type="SAM" id="SignalP"/>
    </source>
</evidence>
<dbReference type="Pfam" id="PF00430">
    <property type="entry name" value="ATP-synt_B"/>
    <property type="match status" value="1"/>
</dbReference>
<evidence type="ECO:0000256" key="13">
    <source>
        <dbReference type="ARBA" id="ARBA00025830"/>
    </source>
</evidence>
<dbReference type="PANTHER" id="PTHR33445">
    <property type="entry name" value="ATP SYNTHASE SUBUNIT B', CHLOROPLASTIC"/>
    <property type="match status" value="1"/>
</dbReference>
<keyword evidence="17" id="KW-0732">Signal</keyword>
<evidence type="ECO:0000256" key="4">
    <source>
        <dbReference type="ARBA" id="ARBA00022475"/>
    </source>
</evidence>
<dbReference type="HAMAP" id="MF_01398">
    <property type="entry name" value="ATP_synth_b_bprime"/>
    <property type="match status" value="1"/>
</dbReference>
<protein>
    <recommendedName>
        <fullName evidence="14">ATP synthase subunit b</fullName>
    </recommendedName>
    <alternativeName>
        <fullName evidence="14">ATP synthase F(0) sector subunit b</fullName>
    </alternativeName>
    <alternativeName>
        <fullName evidence="14">ATPase subunit I</fullName>
    </alternativeName>
    <alternativeName>
        <fullName evidence="14">F-type ATPase subunit b</fullName>
        <shortName evidence="14">F-ATPase subunit b</shortName>
    </alternativeName>
</protein>
<keyword evidence="9 14" id="KW-0406">Ion transport</keyword>
<comment type="function">
    <text evidence="12 14">F(1)F(0) ATP synthase produces ATP from ADP in the presence of a proton or sodium gradient. F-type ATPases consist of two structural domains, F(1) containing the extramembraneous catalytic core and F(0) containing the membrane proton channel, linked together by a central stalk and a peripheral stalk. During catalysis, ATP synthesis in the catalytic domain of F(1) is coupled via a rotary mechanism of the central stalk subunits to proton translocation.</text>
</comment>
<evidence type="ECO:0000313" key="19">
    <source>
        <dbReference type="Proteomes" id="UP000697330"/>
    </source>
</evidence>
<evidence type="ECO:0000256" key="11">
    <source>
        <dbReference type="ARBA" id="ARBA00023310"/>
    </source>
</evidence>
<evidence type="ECO:0000256" key="10">
    <source>
        <dbReference type="ARBA" id="ARBA00023136"/>
    </source>
</evidence>
<dbReference type="GO" id="GO:0045259">
    <property type="term" value="C:proton-transporting ATP synthase complex"/>
    <property type="evidence" value="ECO:0007669"/>
    <property type="project" value="UniProtKB-KW"/>
</dbReference>
<evidence type="ECO:0000256" key="9">
    <source>
        <dbReference type="ARBA" id="ARBA00023065"/>
    </source>
</evidence>
<dbReference type="InterPro" id="IPR005864">
    <property type="entry name" value="ATP_synth_F0_bsu_bac"/>
</dbReference>
<dbReference type="EMBL" id="DYWQ01000087">
    <property type="protein sequence ID" value="HJF45250.1"/>
    <property type="molecule type" value="Genomic_DNA"/>
</dbReference>
<dbReference type="InterPro" id="IPR050059">
    <property type="entry name" value="ATP_synthase_B_chain"/>
</dbReference>
<dbReference type="GO" id="GO:0005886">
    <property type="term" value="C:plasma membrane"/>
    <property type="evidence" value="ECO:0007669"/>
    <property type="project" value="UniProtKB-SubCell"/>
</dbReference>
<dbReference type="InterPro" id="IPR002146">
    <property type="entry name" value="ATP_synth_b/b'su_bac/chlpt"/>
</dbReference>
<evidence type="ECO:0000256" key="3">
    <source>
        <dbReference type="ARBA" id="ARBA00022448"/>
    </source>
</evidence>
<dbReference type="AlphaFoldDB" id="A0A921KLB4"/>
<evidence type="ECO:0000256" key="1">
    <source>
        <dbReference type="ARBA" id="ARBA00004162"/>
    </source>
</evidence>
<dbReference type="SUPFAM" id="SSF81573">
    <property type="entry name" value="F1F0 ATP synthase subunit B, membrane domain"/>
    <property type="match status" value="1"/>
</dbReference>
<evidence type="ECO:0000256" key="2">
    <source>
        <dbReference type="ARBA" id="ARBA00005513"/>
    </source>
</evidence>
<dbReference type="InterPro" id="IPR028987">
    <property type="entry name" value="ATP_synth_B-like_membr_sf"/>
</dbReference>
<keyword evidence="4 14" id="KW-1003">Cell membrane</keyword>
<dbReference type="GO" id="GO:0046961">
    <property type="term" value="F:proton-transporting ATPase activity, rotational mechanism"/>
    <property type="evidence" value="ECO:0007669"/>
    <property type="project" value="TreeGrafter"/>
</dbReference>
<evidence type="ECO:0000313" key="18">
    <source>
        <dbReference type="EMBL" id="HJF45250.1"/>
    </source>
</evidence>
<reference evidence="18" key="2">
    <citation type="submission" date="2021-09" db="EMBL/GenBank/DDBJ databases">
        <authorList>
            <person name="Gilroy R."/>
        </authorList>
    </citation>
    <scope>NUCLEOTIDE SEQUENCE</scope>
    <source>
        <strain evidence="18">CHK124-7917</strain>
    </source>
</reference>
<dbReference type="Gene3D" id="6.10.250.1580">
    <property type="match status" value="1"/>
</dbReference>
<comment type="function">
    <text evidence="14">Component of the F(0) channel, it forms part of the peripheral stalk, linking F(1) to F(0).</text>
</comment>
<feature type="coiled-coil region" evidence="16">
    <location>
        <begin position="71"/>
        <end position="130"/>
    </location>
</feature>
<keyword evidence="8 14" id="KW-1133">Transmembrane helix</keyword>
<comment type="similarity">
    <text evidence="2 14 15">Belongs to the ATPase B chain family.</text>
</comment>
<dbReference type="PANTHER" id="PTHR33445:SF1">
    <property type="entry name" value="ATP SYNTHASE SUBUNIT B"/>
    <property type="match status" value="1"/>
</dbReference>
<proteinExistence type="inferred from homology"/>
<evidence type="ECO:0000256" key="5">
    <source>
        <dbReference type="ARBA" id="ARBA00022547"/>
    </source>
</evidence>
<accession>A0A921KLB4</accession>
<evidence type="ECO:0000256" key="7">
    <source>
        <dbReference type="ARBA" id="ARBA00022781"/>
    </source>
</evidence>
<keyword evidence="10 14" id="KW-0472">Membrane</keyword>
<comment type="subunit">
    <text evidence="13 14">F-type ATPases have 2 components, F(1) - the catalytic core - and F(0) - the membrane proton channel. F(1) has five subunits: alpha(3), beta(3), gamma(1), delta(1), epsilon(1). F(0) has three main subunits: a(1), b(2) and c(10-14). The alpha and beta chains form an alternating ring which encloses part of the gamma chain. F(1) is attached to F(0) by a central stalk formed by the gamma and epsilon chains, while a peripheral stalk is formed by the delta and b chains.</text>
</comment>
<dbReference type="GO" id="GO:0046933">
    <property type="term" value="F:proton-transporting ATP synthase activity, rotational mechanism"/>
    <property type="evidence" value="ECO:0007669"/>
    <property type="project" value="UniProtKB-UniRule"/>
</dbReference>
<feature type="transmembrane region" description="Helical" evidence="14">
    <location>
        <begin position="47"/>
        <end position="67"/>
    </location>
</feature>
<organism evidence="18 19">
    <name type="scientific">Thermophilibacter provencensis</name>
    <dbReference type="NCBI Taxonomy" id="1852386"/>
    <lineage>
        <taxon>Bacteria</taxon>
        <taxon>Bacillati</taxon>
        <taxon>Actinomycetota</taxon>
        <taxon>Coriobacteriia</taxon>
        <taxon>Coriobacteriales</taxon>
        <taxon>Atopobiaceae</taxon>
        <taxon>Thermophilibacter</taxon>
    </lineage>
</organism>
<sequence length="203" mass="21940">MKNTAHRAASAAAFSGGISLALMAMPTVALAEESAVGADILIPKVAEFVPALIAFLIIWAVLAKLVWPQVLQMMEKRQEKIQSDLDAAERSKVEAAEQARAYDEKIVEAHREAEAIVAKAKKEAEEERSRILAKAQKEAVDIIAKAHGAVSSERHKAMIELSGSVVDLSVEIASKIIGNDLTEEQQRRLAEKYLAEVGTSNGN</sequence>
<reference evidence="18" key="1">
    <citation type="journal article" date="2021" name="PeerJ">
        <title>Extensive microbial diversity within the chicken gut microbiome revealed by metagenomics and culture.</title>
        <authorList>
            <person name="Gilroy R."/>
            <person name="Ravi A."/>
            <person name="Getino M."/>
            <person name="Pursley I."/>
            <person name="Horton D.L."/>
            <person name="Alikhan N.F."/>
            <person name="Baker D."/>
            <person name="Gharbi K."/>
            <person name="Hall N."/>
            <person name="Watson M."/>
            <person name="Adriaenssens E.M."/>
            <person name="Foster-Nyarko E."/>
            <person name="Jarju S."/>
            <person name="Secka A."/>
            <person name="Antonio M."/>
            <person name="Oren A."/>
            <person name="Chaudhuri R.R."/>
            <person name="La Ragione R."/>
            <person name="Hildebrand F."/>
            <person name="Pallen M.J."/>
        </authorList>
    </citation>
    <scope>NUCLEOTIDE SEQUENCE</scope>
    <source>
        <strain evidence="18">CHK124-7917</strain>
    </source>
</reference>
<evidence type="ECO:0000256" key="15">
    <source>
        <dbReference type="RuleBase" id="RU003848"/>
    </source>
</evidence>
<evidence type="ECO:0000256" key="6">
    <source>
        <dbReference type="ARBA" id="ARBA00022692"/>
    </source>
</evidence>
<evidence type="ECO:0000256" key="12">
    <source>
        <dbReference type="ARBA" id="ARBA00025198"/>
    </source>
</evidence>
<dbReference type="NCBIfam" id="TIGR01144">
    <property type="entry name" value="ATP_synt_b"/>
    <property type="match status" value="1"/>
</dbReference>
<gene>
    <name evidence="14 18" type="primary">atpF</name>
    <name evidence="18" type="ORF">K8U72_05635</name>
</gene>
<dbReference type="RefSeq" id="WP_273448254.1">
    <property type="nucleotide sequence ID" value="NZ_CALUGK010000031.1"/>
</dbReference>
<keyword evidence="5 14" id="KW-0138">CF(0)</keyword>
<dbReference type="CDD" id="cd06503">
    <property type="entry name" value="ATP-synt_Fo_b"/>
    <property type="match status" value="1"/>
</dbReference>
<keyword evidence="6 14" id="KW-0812">Transmembrane</keyword>
<feature type="signal peptide" evidence="17">
    <location>
        <begin position="1"/>
        <end position="31"/>
    </location>
</feature>